<evidence type="ECO:0000256" key="1">
    <source>
        <dbReference type="ARBA" id="ARBA00001966"/>
    </source>
</evidence>
<organism evidence="9 10">
    <name type="scientific">Candidatus Galligastranaerophilus intestinavium</name>
    <dbReference type="NCBI Taxonomy" id="2840836"/>
    <lineage>
        <taxon>Bacteria</taxon>
        <taxon>Candidatus Galligastranaerophilus</taxon>
    </lineage>
</organism>
<keyword evidence="2" id="KW-0949">S-adenosyl-L-methionine</keyword>
<dbReference type="InterPro" id="IPR023885">
    <property type="entry name" value="4Fe4S-binding_SPASM_dom"/>
</dbReference>
<evidence type="ECO:0000313" key="9">
    <source>
        <dbReference type="EMBL" id="HIS74102.1"/>
    </source>
</evidence>
<accession>A0A9D1FI35</accession>
<evidence type="ECO:0000256" key="5">
    <source>
        <dbReference type="ARBA" id="ARBA00023014"/>
    </source>
</evidence>
<keyword evidence="5" id="KW-0411">Iron-sulfur</keyword>
<name>A0A9D1FI35_9BACT</name>
<dbReference type="CDD" id="cd21109">
    <property type="entry name" value="SPASM"/>
    <property type="match status" value="1"/>
</dbReference>
<dbReference type="PANTHER" id="PTHR43273:SF3">
    <property type="entry name" value="ANAEROBIC SULFATASE-MATURATING ENZYME HOMOLOG ASLB-RELATED"/>
    <property type="match status" value="1"/>
</dbReference>
<dbReference type="InterPro" id="IPR058240">
    <property type="entry name" value="rSAM_sf"/>
</dbReference>
<reference evidence="9" key="2">
    <citation type="journal article" date="2021" name="PeerJ">
        <title>Extensive microbial diversity within the chicken gut microbiome revealed by metagenomics and culture.</title>
        <authorList>
            <person name="Gilroy R."/>
            <person name="Ravi A."/>
            <person name="Getino M."/>
            <person name="Pursley I."/>
            <person name="Horton D.L."/>
            <person name="Alikhan N.F."/>
            <person name="Baker D."/>
            <person name="Gharbi K."/>
            <person name="Hall N."/>
            <person name="Watson M."/>
            <person name="Adriaenssens E.M."/>
            <person name="Foster-Nyarko E."/>
            <person name="Jarju S."/>
            <person name="Secka A."/>
            <person name="Antonio M."/>
            <person name="Oren A."/>
            <person name="Chaudhuri R.R."/>
            <person name="La Ragione R."/>
            <person name="Hildebrand F."/>
            <person name="Pallen M.J."/>
        </authorList>
    </citation>
    <scope>NUCLEOTIDE SEQUENCE</scope>
    <source>
        <strain evidence="9">CHK152-2871</strain>
    </source>
</reference>
<evidence type="ECO:0000259" key="7">
    <source>
        <dbReference type="Pfam" id="PF04055"/>
    </source>
</evidence>
<dbReference type="GO" id="GO:0016491">
    <property type="term" value="F:oxidoreductase activity"/>
    <property type="evidence" value="ECO:0007669"/>
    <property type="project" value="InterPro"/>
</dbReference>
<keyword evidence="3" id="KW-0479">Metal-binding</keyword>
<dbReference type="GO" id="GO:0051536">
    <property type="term" value="F:iron-sulfur cluster binding"/>
    <property type="evidence" value="ECO:0007669"/>
    <property type="project" value="UniProtKB-KW"/>
</dbReference>
<dbReference type="Pfam" id="PF04055">
    <property type="entry name" value="Radical_SAM"/>
    <property type="match status" value="1"/>
</dbReference>
<evidence type="ECO:0000256" key="6">
    <source>
        <dbReference type="ARBA" id="ARBA00023601"/>
    </source>
</evidence>
<evidence type="ECO:0000256" key="2">
    <source>
        <dbReference type="ARBA" id="ARBA00022691"/>
    </source>
</evidence>
<dbReference type="CDD" id="cd01335">
    <property type="entry name" value="Radical_SAM"/>
    <property type="match status" value="1"/>
</dbReference>
<dbReference type="Pfam" id="PF13186">
    <property type="entry name" value="SPASM"/>
    <property type="match status" value="1"/>
</dbReference>
<dbReference type="SUPFAM" id="SSF102114">
    <property type="entry name" value="Radical SAM enzymes"/>
    <property type="match status" value="1"/>
</dbReference>
<evidence type="ECO:0000313" key="10">
    <source>
        <dbReference type="Proteomes" id="UP000886865"/>
    </source>
</evidence>
<dbReference type="SFLD" id="SFLDS00029">
    <property type="entry name" value="Radical_SAM"/>
    <property type="match status" value="1"/>
</dbReference>
<dbReference type="InterPro" id="IPR013785">
    <property type="entry name" value="Aldolase_TIM"/>
</dbReference>
<dbReference type="InterPro" id="IPR023867">
    <property type="entry name" value="Sulphatase_maturase_rSAM"/>
</dbReference>
<evidence type="ECO:0000259" key="8">
    <source>
        <dbReference type="Pfam" id="PF13186"/>
    </source>
</evidence>
<gene>
    <name evidence="9" type="ORF">IAA86_03670</name>
</gene>
<sequence>MNIKVILAIFRLKNFLYKVLPKDSIMYEVCLLLPRKIIQDTQAKDSVQKYIDEYLKTGKVNLFETIEIETINRCNGECSFCPVNRRDDKRDFKIMDEQLFKNIINQLRDMNYDGRIQLFSNNEPLLDKRISDFAKYARENCKNAHLSLFTNGILLDEKKFKQLIPYFDTFCIDNYYDNEVVLPKNIREIVNICDKLPELKKKVIIQLINKKEIRNNRGGQSKNRHFTYKLKTNCKLPFKQIIVRPDGKLSLCCNDALGTNTLGDLTKETILEAWQGEKYKKIRNLLAKKGRKAIELCQYCDNFGGFGQNESKNHVFTEAQFSQKWEKIKEI</sequence>
<comment type="similarity">
    <text evidence="6">Belongs to the radical SAM superfamily. Anaerobic sulfatase-maturating enzyme family.</text>
</comment>
<dbReference type="InterPro" id="IPR007197">
    <property type="entry name" value="rSAM"/>
</dbReference>
<dbReference type="GO" id="GO:0046872">
    <property type="term" value="F:metal ion binding"/>
    <property type="evidence" value="ECO:0007669"/>
    <property type="project" value="UniProtKB-KW"/>
</dbReference>
<dbReference type="AlphaFoldDB" id="A0A9D1FI35"/>
<dbReference type="EMBL" id="DVJQ01000032">
    <property type="protein sequence ID" value="HIS74102.1"/>
    <property type="molecule type" value="Genomic_DNA"/>
</dbReference>
<evidence type="ECO:0000256" key="3">
    <source>
        <dbReference type="ARBA" id="ARBA00022723"/>
    </source>
</evidence>
<dbReference type="Proteomes" id="UP000886865">
    <property type="component" value="Unassembled WGS sequence"/>
</dbReference>
<dbReference type="Gene3D" id="3.20.20.70">
    <property type="entry name" value="Aldolase class I"/>
    <property type="match status" value="1"/>
</dbReference>
<evidence type="ECO:0000256" key="4">
    <source>
        <dbReference type="ARBA" id="ARBA00023004"/>
    </source>
</evidence>
<proteinExistence type="inferred from homology"/>
<feature type="domain" description="4Fe4S-binding SPASM" evidence="8">
    <location>
        <begin position="234"/>
        <end position="301"/>
    </location>
</feature>
<reference evidence="9" key="1">
    <citation type="submission" date="2020-10" db="EMBL/GenBank/DDBJ databases">
        <authorList>
            <person name="Gilroy R."/>
        </authorList>
    </citation>
    <scope>NUCLEOTIDE SEQUENCE</scope>
    <source>
        <strain evidence="9">CHK152-2871</strain>
    </source>
</reference>
<comment type="cofactor">
    <cofactor evidence="1">
        <name>[4Fe-4S] cluster</name>
        <dbReference type="ChEBI" id="CHEBI:49883"/>
    </cofactor>
</comment>
<keyword evidence="4" id="KW-0408">Iron</keyword>
<dbReference type="PANTHER" id="PTHR43273">
    <property type="entry name" value="ANAEROBIC SULFATASE-MATURATING ENZYME HOMOLOG ASLB-RELATED"/>
    <property type="match status" value="1"/>
</dbReference>
<comment type="caution">
    <text evidence="9">The sequence shown here is derived from an EMBL/GenBank/DDBJ whole genome shotgun (WGS) entry which is preliminary data.</text>
</comment>
<feature type="domain" description="Radical SAM core" evidence="7">
    <location>
        <begin position="68"/>
        <end position="172"/>
    </location>
</feature>
<protein>
    <submittedName>
        <fullName evidence="9">SPASM domain-containing protein</fullName>
    </submittedName>
</protein>